<evidence type="ECO:0000256" key="1">
    <source>
        <dbReference type="SAM" id="Phobius"/>
    </source>
</evidence>
<gene>
    <name evidence="2" type="ORF">METZ01_LOCUS485547</name>
</gene>
<evidence type="ECO:0000313" key="2">
    <source>
        <dbReference type="EMBL" id="SVE32693.1"/>
    </source>
</evidence>
<feature type="non-terminal residue" evidence="2">
    <location>
        <position position="1"/>
    </location>
</feature>
<keyword evidence="1" id="KW-0812">Transmembrane</keyword>
<dbReference type="EMBL" id="UINC01209604">
    <property type="protein sequence ID" value="SVE32693.1"/>
    <property type="molecule type" value="Genomic_DNA"/>
</dbReference>
<protein>
    <submittedName>
        <fullName evidence="2">Uncharacterized protein</fullName>
    </submittedName>
</protein>
<feature type="transmembrane region" description="Helical" evidence="1">
    <location>
        <begin position="21"/>
        <end position="40"/>
    </location>
</feature>
<name>A0A383CKX3_9ZZZZ</name>
<dbReference type="AlphaFoldDB" id="A0A383CKX3"/>
<organism evidence="2">
    <name type="scientific">marine metagenome</name>
    <dbReference type="NCBI Taxonomy" id="408172"/>
    <lineage>
        <taxon>unclassified sequences</taxon>
        <taxon>metagenomes</taxon>
        <taxon>ecological metagenomes</taxon>
    </lineage>
</organism>
<keyword evidence="1" id="KW-1133">Transmembrane helix</keyword>
<reference evidence="2" key="1">
    <citation type="submission" date="2018-05" db="EMBL/GenBank/DDBJ databases">
        <authorList>
            <person name="Lanie J.A."/>
            <person name="Ng W.-L."/>
            <person name="Kazmierczak K.M."/>
            <person name="Andrzejewski T.M."/>
            <person name="Davidsen T.M."/>
            <person name="Wayne K.J."/>
            <person name="Tettelin H."/>
            <person name="Glass J.I."/>
            <person name="Rusch D."/>
            <person name="Podicherti R."/>
            <person name="Tsui H.-C.T."/>
            <person name="Winkler M.E."/>
        </authorList>
    </citation>
    <scope>NUCLEOTIDE SEQUENCE</scope>
</reference>
<sequence>VSEGRLVVEDSTFQRPSTTQIRLAGLVVLAVIGVAGYLWLGDVLTIESIVK</sequence>
<feature type="non-terminal residue" evidence="2">
    <location>
        <position position="51"/>
    </location>
</feature>
<accession>A0A383CKX3</accession>
<proteinExistence type="predicted"/>
<keyword evidence="1" id="KW-0472">Membrane</keyword>